<evidence type="ECO:0008006" key="3">
    <source>
        <dbReference type="Google" id="ProtNLM"/>
    </source>
</evidence>
<sequence>MTTREQLYAIVGRAMSDDAFAARLQADPLGTLEAEGITLSDEEKATFNQLIEEAAQATGRESKFRAA</sequence>
<accession>A0A0P9F9J7</accession>
<dbReference type="NCBIfam" id="NF038399">
    <property type="entry name" value="NH_RiPP_Os17"/>
    <property type="match status" value="1"/>
</dbReference>
<dbReference type="EMBL" id="LJCR01000283">
    <property type="protein sequence ID" value="KPV53335.1"/>
    <property type="molecule type" value="Genomic_DNA"/>
</dbReference>
<proteinExistence type="predicted"/>
<dbReference type="GO" id="GO:0003824">
    <property type="term" value="F:catalytic activity"/>
    <property type="evidence" value="ECO:0007669"/>
    <property type="project" value="InterPro"/>
</dbReference>
<dbReference type="InterPro" id="IPR036648">
    <property type="entry name" value="CN_Hdrase_a/SCN_Hdrase_g_sf"/>
</dbReference>
<reference evidence="1 2" key="1">
    <citation type="submission" date="2015-09" db="EMBL/GenBank/DDBJ databases">
        <title>Draft genome sequence of Kouleothrix aurantiaca JCM 19913.</title>
        <authorList>
            <person name="Hemp J."/>
        </authorList>
    </citation>
    <scope>NUCLEOTIDE SEQUENCE [LARGE SCALE GENOMIC DNA]</scope>
    <source>
        <strain evidence="1 2">COM-B</strain>
    </source>
</reference>
<comment type="caution">
    <text evidence="1">The sequence shown here is derived from an EMBL/GenBank/DDBJ whole genome shotgun (WGS) entry which is preliminary data.</text>
</comment>
<protein>
    <recommendedName>
        <fullName evidence="3">Nif11 domain-containing protein</fullName>
    </recommendedName>
</protein>
<dbReference type="Proteomes" id="UP000050509">
    <property type="component" value="Unassembled WGS sequence"/>
</dbReference>
<keyword evidence="2" id="KW-1185">Reference proteome</keyword>
<evidence type="ECO:0000313" key="1">
    <source>
        <dbReference type="EMBL" id="KPV53335.1"/>
    </source>
</evidence>
<dbReference type="AlphaFoldDB" id="A0A0P9F9J7"/>
<organism evidence="1 2">
    <name type="scientific">Kouleothrix aurantiaca</name>
    <dbReference type="NCBI Taxonomy" id="186479"/>
    <lineage>
        <taxon>Bacteria</taxon>
        <taxon>Bacillati</taxon>
        <taxon>Chloroflexota</taxon>
        <taxon>Chloroflexia</taxon>
        <taxon>Chloroflexales</taxon>
        <taxon>Roseiflexineae</taxon>
        <taxon>Roseiflexaceae</taxon>
        <taxon>Kouleothrix</taxon>
    </lineage>
</organism>
<name>A0A0P9F9J7_9CHLR</name>
<dbReference type="SUPFAM" id="SSF56209">
    <property type="entry name" value="Nitrile hydratase alpha chain"/>
    <property type="match status" value="1"/>
</dbReference>
<evidence type="ECO:0000313" key="2">
    <source>
        <dbReference type="Proteomes" id="UP000050509"/>
    </source>
</evidence>
<gene>
    <name evidence="1" type="ORF">SE17_10245</name>
</gene>
<dbReference type="GO" id="GO:0046914">
    <property type="term" value="F:transition metal ion binding"/>
    <property type="evidence" value="ECO:0007669"/>
    <property type="project" value="InterPro"/>
</dbReference>